<accession>F4NRG4</accession>
<reference evidence="1 2" key="1">
    <citation type="submission" date="2009-12" db="EMBL/GenBank/DDBJ databases">
        <title>The draft genome of Batrachochytrium dendrobatidis.</title>
        <authorList>
            <consortium name="US DOE Joint Genome Institute (JGI-PGF)"/>
            <person name="Kuo A."/>
            <person name="Salamov A."/>
            <person name="Schmutz J."/>
            <person name="Lucas S."/>
            <person name="Pitluck S."/>
            <person name="Rosenblum E."/>
            <person name="Stajich J."/>
            <person name="Eisen M."/>
            <person name="Grigoriev I.V."/>
        </authorList>
    </citation>
    <scope>NUCLEOTIDE SEQUENCE [LARGE SCALE GENOMIC DNA]</scope>
    <source>
        <strain evidence="2">JAM81 / FGSC 10211</strain>
    </source>
</reference>
<proteinExistence type="predicted"/>
<gene>
    <name evidence="1" type="ORF">BATDEDRAFT_85400</name>
</gene>
<dbReference type="EMBL" id="GL882879">
    <property type="protein sequence ID" value="EGF84156.1"/>
    <property type="molecule type" value="Genomic_DNA"/>
</dbReference>
<keyword evidence="2" id="KW-1185">Reference proteome</keyword>
<sequence>MHISQDSNDGFAKKCAKIKVMSAMMDAYNGAHTASATLGNSHHAKLGCPKTPS</sequence>
<dbReference type="GeneID" id="18242049"/>
<dbReference type="RefSeq" id="XP_006676353.1">
    <property type="nucleotide sequence ID" value="XM_006676290.1"/>
</dbReference>
<name>F4NRG4_BATDJ</name>
<dbReference type="Proteomes" id="UP000007241">
    <property type="component" value="Unassembled WGS sequence"/>
</dbReference>
<organism evidence="1 2">
    <name type="scientific">Batrachochytrium dendrobatidis (strain JAM81 / FGSC 10211)</name>
    <name type="common">Frog chytrid fungus</name>
    <dbReference type="NCBI Taxonomy" id="684364"/>
    <lineage>
        <taxon>Eukaryota</taxon>
        <taxon>Fungi</taxon>
        <taxon>Fungi incertae sedis</taxon>
        <taxon>Chytridiomycota</taxon>
        <taxon>Chytridiomycota incertae sedis</taxon>
        <taxon>Chytridiomycetes</taxon>
        <taxon>Rhizophydiales</taxon>
        <taxon>Rhizophydiales incertae sedis</taxon>
        <taxon>Batrachochytrium</taxon>
    </lineage>
</organism>
<evidence type="ECO:0000313" key="1">
    <source>
        <dbReference type="EMBL" id="EGF84156.1"/>
    </source>
</evidence>
<dbReference type="InParanoid" id="F4NRG4"/>
<protein>
    <submittedName>
        <fullName evidence="1">Uncharacterized protein</fullName>
    </submittedName>
</protein>
<dbReference type="HOGENOM" id="CLU_3068264_0_0_1"/>
<evidence type="ECO:0000313" key="2">
    <source>
        <dbReference type="Proteomes" id="UP000007241"/>
    </source>
</evidence>
<dbReference type="AlphaFoldDB" id="F4NRG4"/>